<proteinExistence type="predicted"/>
<evidence type="ECO:0000313" key="1">
    <source>
        <dbReference type="EMBL" id="CAK8677984.1"/>
    </source>
</evidence>
<organism evidence="1 2">
    <name type="scientific">Clavelina lepadiformis</name>
    <name type="common">Light-bulb sea squirt</name>
    <name type="synonym">Ascidia lepadiformis</name>
    <dbReference type="NCBI Taxonomy" id="159417"/>
    <lineage>
        <taxon>Eukaryota</taxon>
        <taxon>Metazoa</taxon>
        <taxon>Chordata</taxon>
        <taxon>Tunicata</taxon>
        <taxon>Ascidiacea</taxon>
        <taxon>Aplousobranchia</taxon>
        <taxon>Clavelinidae</taxon>
        <taxon>Clavelina</taxon>
    </lineage>
</organism>
<dbReference type="EMBL" id="CAWYQH010000046">
    <property type="protein sequence ID" value="CAK8677984.1"/>
    <property type="molecule type" value="Genomic_DNA"/>
</dbReference>
<protein>
    <submittedName>
        <fullName evidence="1">Uncharacterized protein</fullName>
    </submittedName>
</protein>
<comment type="caution">
    <text evidence="1">The sequence shown here is derived from an EMBL/GenBank/DDBJ whole genome shotgun (WGS) entry which is preliminary data.</text>
</comment>
<reference evidence="1 2" key="1">
    <citation type="submission" date="2024-02" db="EMBL/GenBank/DDBJ databases">
        <authorList>
            <person name="Daric V."/>
            <person name="Darras S."/>
        </authorList>
    </citation>
    <scope>NUCLEOTIDE SEQUENCE [LARGE SCALE GENOMIC DNA]</scope>
</reference>
<sequence length="116" mass="13284">MPIETSGIYCRPLTVKDKNEVIESIANSFCMRNPLLKSLKLSKKERYEYATYAAMFLADNKSSGAFDGDNDEQLCGVQINCSSYFVPDIDLEKYLQSVSPKTQYLIRVMTFVMHLY</sequence>
<gene>
    <name evidence="1" type="ORF">CVLEPA_LOCUS7950</name>
</gene>
<dbReference type="Proteomes" id="UP001642483">
    <property type="component" value="Unassembled WGS sequence"/>
</dbReference>
<name>A0ABP0FE89_CLALP</name>
<keyword evidence="2" id="KW-1185">Reference proteome</keyword>
<evidence type="ECO:0000313" key="2">
    <source>
        <dbReference type="Proteomes" id="UP001642483"/>
    </source>
</evidence>
<dbReference type="Gene3D" id="3.40.630.30">
    <property type="match status" value="1"/>
</dbReference>
<accession>A0ABP0FE89</accession>